<feature type="region of interest" description="Disordered" evidence="1">
    <location>
        <begin position="1"/>
        <end position="84"/>
    </location>
</feature>
<feature type="compositionally biased region" description="Low complexity" evidence="1">
    <location>
        <begin position="1"/>
        <end position="27"/>
    </location>
</feature>
<reference evidence="2" key="1">
    <citation type="submission" date="2014-12" db="EMBL/GenBank/DDBJ databases">
        <title>Insight into the proteome of Arion vulgaris.</title>
        <authorList>
            <person name="Aradska J."/>
            <person name="Bulat T."/>
            <person name="Smidak R."/>
            <person name="Sarate P."/>
            <person name="Gangsoo J."/>
            <person name="Sialana F."/>
            <person name="Bilban M."/>
            <person name="Lubec G."/>
        </authorList>
    </citation>
    <scope>NUCLEOTIDE SEQUENCE</scope>
    <source>
        <tissue evidence="2">Skin</tissue>
    </source>
</reference>
<protein>
    <submittedName>
        <fullName evidence="2">Uncharacterized protein</fullName>
    </submittedName>
</protein>
<dbReference type="AlphaFoldDB" id="A0A0B6YF93"/>
<sequence>VLPHQHSNISHSQSHLSSLSRTTSPTSWKHDHRHRHHHKHHQHKQLQHYPSDPLSVNSETEICPENSLSMSQSDTSYCGGQQWT</sequence>
<name>A0A0B6YF93_9EUPU</name>
<feature type="compositionally biased region" description="Basic residues" evidence="1">
    <location>
        <begin position="30"/>
        <end position="46"/>
    </location>
</feature>
<accession>A0A0B6YF93</accession>
<feature type="non-terminal residue" evidence="2">
    <location>
        <position position="1"/>
    </location>
</feature>
<organism evidence="2">
    <name type="scientific">Arion vulgaris</name>
    <dbReference type="NCBI Taxonomy" id="1028688"/>
    <lineage>
        <taxon>Eukaryota</taxon>
        <taxon>Metazoa</taxon>
        <taxon>Spiralia</taxon>
        <taxon>Lophotrochozoa</taxon>
        <taxon>Mollusca</taxon>
        <taxon>Gastropoda</taxon>
        <taxon>Heterobranchia</taxon>
        <taxon>Euthyneura</taxon>
        <taxon>Panpulmonata</taxon>
        <taxon>Eupulmonata</taxon>
        <taxon>Stylommatophora</taxon>
        <taxon>Helicina</taxon>
        <taxon>Arionoidea</taxon>
        <taxon>Arionidae</taxon>
        <taxon>Arion</taxon>
    </lineage>
</organism>
<proteinExistence type="predicted"/>
<feature type="compositionally biased region" description="Polar residues" evidence="1">
    <location>
        <begin position="54"/>
        <end position="84"/>
    </location>
</feature>
<evidence type="ECO:0000313" key="2">
    <source>
        <dbReference type="EMBL" id="CEK54854.1"/>
    </source>
</evidence>
<dbReference type="EMBL" id="HACG01007989">
    <property type="protein sequence ID" value="CEK54854.1"/>
    <property type="molecule type" value="Transcribed_RNA"/>
</dbReference>
<gene>
    <name evidence="2" type="primary">ORF23785</name>
</gene>
<feature type="non-terminal residue" evidence="2">
    <location>
        <position position="84"/>
    </location>
</feature>
<evidence type="ECO:0000256" key="1">
    <source>
        <dbReference type="SAM" id="MobiDB-lite"/>
    </source>
</evidence>